<evidence type="ECO:0000256" key="3">
    <source>
        <dbReference type="ARBA" id="ARBA00022741"/>
    </source>
</evidence>
<accession>A0ABX2IDE5</accession>
<evidence type="ECO:0000313" key="7">
    <source>
        <dbReference type="Proteomes" id="UP000822142"/>
    </source>
</evidence>
<keyword evidence="3" id="KW-0547">Nucleotide-binding</keyword>
<proteinExistence type="inferred from homology"/>
<dbReference type="PROSITE" id="PS50893">
    <property type="entry name" value="ABC_TRANSPORTER_2"/>
    <property type="match status" value="1"/>
</dbReference>
<dbReference type="SMART" id="SM00382">
    <property type="entry name" value="AAA"/>
    <property type="match status" value="1"/>
</dbReference>
<dbReference type="InterPro" id="IPR003439">
    <property type="entry name" value="ABC_transporter-like_ATP-bd"/>
</dbReference>
<evidence type="ECO:0000259" key="5">
    <source>
        <dbReference type="PROSITE" id="PS50893"/>
    </source>
</evidence>
<dbReference type="PANTHER" id="PTHR42798:SF6">
    <property type="entry name" value="CELL DIVISION ATP-BINDING PROTEIN FTSE"/>
    <property type="match status" value="1"/>
</dbReference>
<gene>
    <name evidence="6" type="ORF">G5A70_13875</name>
</gene>
<dbReference type="PANTHER" id="PTHR42798">
    <property type="entry name" value="LIPOPROTEIN-RELEASING SYSTEM ATP-BINDING PROTEIN LOLD"/>
    <property type="match status" value="1"/>
</dbReference>
<dbReference type="SUPFAM" id="SSF52540">
    <property type="entry name" value="P-loop containing nucleoside triphosphate hydrolases"/>
    <property type="match status" value="1"/>
</dbReference>
<protein>
    <submittedName>
        <fullName evidence="6">ABC transporter ATP-binding protein</fullName>
    </submittedName>
</protein>
<feature type="domain" description="ABC transporter" evidence="5">
    <location>
        <begin position="5"/>
        <end position="228"/>
    </location>
</feature>
<dbReference type="GO" id="GO:0005524">
    <property type="term" value="F:ATP binding"/>
    <property type="evidence" value="ECO:0007669"/>
    <property type="project" value="UniProtKB-KW"/>
</dbReference>
<dbReference type="Proteomes" id="UP000822142">
    <property type="component" value="Unassembled WGS sequence"/>
</dbReference>
<keyword evidence="4 6" id="KW-0067">ATP-binding</keyword>
<evidence type="ECO:0000256" key="4">
    <source>
        <dbReference type="ARBA" id="ARBA00022840"/>
    </source>
</evidence>
<dbReference type="InterPro" id="IPR003593">
    <property type="entry name" value="AAA+_ATPase"/>
</dbReference>
<evidence type="ECO:0000256" key="2">
    <source>
        <dbReference type="ARBA" id="ARBA00022448"/>
    </source>
</evidence>
<comment type="caution">
    <text evidence="6">The sequence shown here is derived from an EMBL/GenBank/DDBJ whole genome shotgun (WGS) entry which is preliminary data.</text>
</comment>
<evidence type="ECO:0000256" key="1">
    <source>
        <dbReference type="ARBA" id="ARBA00005417"/>
    </source>
</evidence>
<dbReference type="Gene3D" id="3.40.50.300">
    <property type="entry name" value="P-loop containing nucleotide triphosphate hydrolases"/>
    <property type="match status" value="1"/>
</dbReference>
<dbReference type="RefSeq" id="WP_173750122.1">
    <property type="nucleotide sequence ID" value="NZ_JAAITA010000027.1"/>
</dbReference>
<evidence type="ECO:0000313" key="6">
    <source>
        <dbReference type="EMBL" id="NSJ87234.1"/>
    </source>
</evidence>
<organism evidence="6 7">
    <name type="scientific">Blautia hansenii</name>
    <name type="common">Ruminococcus hansenii</name>
    <dbReference type="NCBI Taxonomy" id="1322"/>
    <lineage>
        <taxon>Bacteria</taxon>
        <taxon>Bacillati</taxon>
        <taxon>Bacillota</taxon>
        <taxon>Clostridia</taxon>
        <taxon>Lachnospirales</taxon>
        <taxon>Lachnospiraceae</taxon>
        <taxon>Blautia</taxon>
    </lineage>
</organism>
<keyword evidence="7" id="KW-1185">Reference proteome</keyword>
<dbReference type="EMBL" id="JAAITA010000027">
    <property type="protein sequence ID" value="NSJ87234.1"/>
    <property type="molecule type" value="Genomic_DNA"/>
</dbReference>
<keyword evidence="2" id="KW-0813">Transport</keyword>
<name>A0ABX2IDE5_BLAHA</name>
<comment type="similarity">
    <text evidence="1">Belongs to the ABC transporter superfamily.</text>
</comment>
<sequence length="230" mass="25391">MESIITVKDLKKYYGKGEGRIKALDGVNLEIEKGKFTAVTGSSGSGKTTLFNMIGGLDYPDSGSVTVDGIELQGMRERQLAVFRRSKIGFIYQSYNLIPSLTVQENILFSVNLGKQAVDWVFFQEITGFLKLDKRLNDYPHQLSGGGQQRVGIARALMLKSGIVLADEPTGNLDSRTSQEVLGLLKSAADTYRQTLVMITHNPDIAQMADRVVRMEDGKILERVGRQDGK</sequence>
<reference evidence="6 7" key="1">
    <citation type="journal article" date="2020" name="Cell Host Microbe">
        <title>Functional and Genomic Variation between Human-Derived Isolates of Lachnospiraceae Reveals Inter- and Intra-Species Diversity.</title>
        <authorList>
            <person name="Sorbara M.T."/>
            <person name="Littmann E.R."/>
            <person name="Fontana E."/>
            <person name="Moody T.U."/>
            <person name="Kohout C.E."/>
            <person name="Gjonbalaj M."/>
            <person name="Eaton V."/>
            <person name="Seok R."/>
            <person name="Leiner I.M."/>
            <person name="Pamer E.G."/>
        </authorList>
    </citation>
    <scope>NUCLEOTIDE SEQUENCE [LARGE SCALE GENOMIC DNA]</scope>
    <source>
        <strain evidence="6 7">MSK.15.26</strain>
    </source>
</reference>
<dbReference type="Pfam" id="PF00005">
    <property type="entry name" value="ABC_tran"/>
    <property type="match status" value="1"/>
</dbReference>
<dbReference type="InterPro" id="IPR017911">
    <property type="entry name" value="MacB-like_ATP-bd"/>
</dbReference>
<dbReference type="InterPro" id="IPR027417">
    <property type="entry name" value="P-loop_NTPase"/>
</dbReference>
<dbReference type="CDD" id="cd03255">
    <property type="entry name" value="ABC_MJ0796_LolCDE_FtsE"/>
    <property type="match status" value="1"/>
</dbReference>